<feature type="transmembrane region" description="Helical" evidence="1">
    <location>
        <begin position="55"/>
        <end position="75"/>
    </location>
</feature>
<comment type="caution">
    <text evidence="2">The sequence shown here is derived from an EMBL/GenBank/DDBJ whole genome shotgun (WGS) entry which is preliminary data.</text>
</comment>
<dbReference type="RefSeq" id="WP_044415468.1">
    <property type="nucleotide sequence ID" value="NZ_JXXE01000467.1"/>
</dbReference>
<dbReference type="Proteomes" id="UP000032515">
    <property type="component" value="Unassembled WGS sequence"/>
</dbReference>
<protein>
    <submittedName>
        <fullName evidence="2">Uncharacterized protein</fullName>
    </submittedName>
</protein>
<reference evidence="2 3" key="1">
    <citation type="submission" date="2014-11" db="EMBL/GenBank/DDBJ databases">
        <title>Genomics and ecophysiology of heterotrophic nitrogen fixing bacteria isolated from estuarine surface water.</title>
        <authorList>
            <person name="Bentzon-Tilia M."/>
            <person name="Severin I."/>
            <person name="Hansen L.H."/>
            <person name="Riemann L."/>
        </authorList>
    </citation>
    <scope>NUCLEOTIDE SEQUENCE [LARGE SCALE GENOMIC DNA]</scope>
    <source>
        <strain evidence="2 3">BAL398</strain>
    </source>
</reference>
<gene>
    <name evidence="2" type="ORF">OO17_21630</name>
</gene>
<evidence type="ECO:0000313" key="2">
    <source>
        <dbReference type="EMBL" id="KIZ39062.1"/>
    </source>
</evidence>
<evidence type="ECO:0000313" key="3">
    <source>
        <dbReference type="Proteomes" id="UP000032515"/>
    </source>
</evidence>
<name>A0A0D7EHQ6_RHOPL</name>
<keyword evidence="1" id="KW-0812">Transmembrane</keyword>
<feature type="transmembrane region" description="Helical" evidence="1">
    <location>
        <begin position="30"/>
        <end position="48"/>
    </location>
</feature>
<keyword evidence="1" id="KW-0472">Membrane</keyword>
<evidence type="ECO:0000256" key="1">
    <source>
        <dbReference type="SAM" id="Phobius"/>
    </source>
</evidence>
<organism evidence="2 3">
    <name type="scientific">Rhodopseudomonas palustris</name>
    <dbReference type="NCBI Taxonomy" id="1076"/>
    <lineage>
        <taxon>Bacteria</taxon>
        <taxon>Pseudomonadati</taxon>
        <taxon>Pseudomonadota</taxon>
        <taxon>Alphaproteobacteria</taxon>
        <taxon>Hyphomicrobiales</taxon>
        <taxon>Nitrobacteraceae</taxon>
        <taxon>Rhodopseudomonas</taxon>
    </lineage>
</organism>
<keyword evidence="1" id="KW-1133">Transmembrane helix</keyword>
<sequence>MLIAAALLVISGGLIGVAVALDALAHPRVAVGLITFANAVTCGAVAIYRERYDDFSDFVTGAAVALLAGATLNYLTVKIGTAVAKGSNQRIVDRACGR</sequence>
<proteinExistence type="predicted"/>
<accession>A0A0D7EHQ6</accession>
<dbReference type="EMBL" id="JXXE01000467">
    <property type="protein sequence ID" value="KIZ39062.1"/>
    <property type="molecule type" value="Genomic_DNA"/>
</dbReference>
<dbReference type="AlphaFoldDB" id="A0A0D7EHQ6"/>